<dbReference type="InterPro" id="IPR004089">
    <property type="entry name" value="MCPsignal_dom"/>
</dbReference>
<evidence type="ECO:0000313" key="8">
    <source>
        <dbReference type="EMBL" id="PPV14349.1"/>
    </source>
</evidence>
<evidence type="ECO:0000256" key="5">
    <source>
        <dbReference type="SAM" id="Phobius"/>
    </source>
</evidence>
<dbReference type="EMBL" id="LRDH01000109">
    <property type="protein sequence ID" value="PPV14349.1"/>
    <property type="molecule type" value="Genomic_DNA"/>
</dbReference>
<dbReference type="Pfam" id="PF00015">
    <property type="entry name" value="MCPsignal"/>
    <property type="match status" value="1"/>
</dbReference>
<dbReference type="PROSITE" id="PS50885">
    <property type="entry name" value="HAMP"/>
    <property type="match status" value="1"/>
</dbReference>
<feature type="coiled-coil region" evidence="4">
    <location>
        <begin position="102"/>
        <end position="133"/>
    </location>
</feature>
<accession>A0A2S7FAE3</accession>
<dbReference type="PANTHER" id="PTHR32089:SF112">
    <property type="entry name" value="LYSOZYME-LIKE PROTEIN-RELATED"/>
    <property type="match status" value="1"/>
</dbReference>
<feature type="domain" description="HAMP" evidence="7">
    <location>
        <begin position="208"/>
        <end position="260"/>
    </location>
</feature>
<name>A0A2S7FAE3_CLOBU</name>
<evidence type="ECO:0000256" key="4">
    <source>
        <dbReference type="SAM" id="Coils"/>
    </source>
</evidence>
<proteinExistence type="inferred from homology"/>
<dbReference type="Proteomes" id="UP000238081">
    <property type="component" value="Unassembled WGS sequence"/>
</dbReference>
<evidence type="ECO:0000259" key="7">
    <source>
        <dbReference type="PROSITE" id="PS50885"/>
    </source>
</evidence>
<dbReference type="SUPFAM" id="SSF58104">
    <property type="entry name" value="Methyl-accepting chemotaxis protein (MCP) signaling domain"/>
    <property type="match status" value="1"/>
</dbReference>
<feature type="domain" description="Methyl-accepting transducer" evidence="6">
    <location>
        <begin position="279"/>
        <end position="536"/>
    </location>
</feature>
<gene>
    <name evidence="8" type="ORF">AWN73_14195</name>
</gene>
<dbReference type="Pfam" id="PF12729">
    <property type="entry name" value="4HB_MCP_1"/>
    <property type="match status" value="1"/>
</dbReference>
<evidence type="ECO:0000256" key="3">
    <source>
        <dbReference type="PROSITE-ProRule" id="PRU00284"/>
    </source>
</evidence>
<evidence type="ECO:0000256" key="1">
    <source>
        <dbReference type="ARBA" id="ARBA00023224"/>
    </source>
</evidence>
<dbReference type="GO" id="GO:0007165">
    <property type="term" value="P:signal transduction"/>
    <property type="evidence" value="ECO:0007669"/>
    <property type="project" value="UniProtKB-KW"/>
</dbReference>
<feature type="transmembrane region" description="Helical" evidence="5">
    <location>
        <begin position="187"/>
        <end position="210"/>
    </location>
</feature>
<dbReference type="InterPro" id="IPR024478">
    <property type="entry name" value="HlyB_4HB_MCP"/>
</dbReference>
<dbReference type="AlphaFoldDB" id="A0A2S7FAE3"/>
<feature type="transmembrane region" description="Helical" evidence="5">
    <location>
        <begin position="6"/>
        <end position="29"/>
    </location>
</feature>
<comment type="similarity">
    <text evidence="2">Belongs to the methyl-accepting chemotaxis (MCP) protein family.</text>
</comment>
<dbReference type="InterPro" id="IPR003660">
    <property type="entry name" value="HAMP_dom"/>
</dbReference>
<dbReference type="PANTHER" id="PTHR32089">
    <property type="entry name" value="METHYL-ACCEPTING CHEMOTAXIS PROTEIN MCPB"/>
    <property type="match status" value="1"/>
</dbReference>
<reference evidence="8 9" key="1">
    <citation type="submission" date="2016-01" db="EMBL/GenBank/DDBJ databases">
        <title>Characterization of the Clostridium difficile lineages that are prevalent in Hong Kong and China.</title>
        <authorList>
            <person name="Kwok J.S.-L."/>
            <person name="Lam W.-Y."/>
            <person name="Ip M."/>
            <person name="Chan T.-F."/>
            <person name="Hawkey P.M."/>
            <person name="Tsui S.K.-W."/>
        </authorList>
    </citation>
    <scope>NUCLEOTIDE SEQUENCE [LARGE SCALE GENOMIC DNA]</scope>
    <source>
        <strain evidence="8 9">300064</strain>
    </source>
</reference>
<keyword evidence="5" id="KW-0472">Membrane</keyword>
<comment type="caution">
    <text evidence="8">The sequence shown here is derived from an EMBL/GenBank/DDBJ whole genome shotgun (WGS) entry which is preliminary data.</text>
</comment>
<evidence type="ECO:0000256" key="2">
    <source>
        <dbReference type="ARBA" id="ARBA00029447"/>
    </source>
</evidence>
<protein>
    <submittedName>
        <fullName evidence="8">Chemotaxis protein</fullName>
    </submittedName>
</protein>
<dbReference type="GO" id="GO:0016020">
    <property type="term" value="C:membrane"/>
    <property type="evidence" value="ECO:0007669"/>
    <property type="project" value="InterPro"/>
</dbReference>
<dbReference type="Gene3D" id="6.10.340.10">
    <property type="match status" value="1"/>
</dbReference>
<keyword evidence="5" id="KW-1133">Transmembrane helix</keyword>
<dbReference type="SMART" id="SM00283">
    <property type="entry name" value="MA"/>
    <property type="match status" value="1"/>
</dbReference>
<organism evidence="8 9">
    <name type="scientific">Clostridium butyricum</name>
    <dbReference type="NCBI Taxonomy" id="1492"/>
    <lineage>
        <taxon>Bacteria</taxon>
        <taxon>Bacillati</taxon>
        <taxon>Bacillota</taxon>
        <taxon>Clostridia</taxon>
        <taxon>Eubacteriales</taxon>
        <taxon>Clostridiaceae</taxon>
        <taxon>Clostridium</taxon>
    </lineage>
</organism>
<dbReference type="PROSITE" id="PS50111">
    <property type="entry name" value="CHEMOTAXIS_TRANSDUC_2"/>
    <property type="match status" value="1"/>
</dbReference>
<keyword evidence="4" id="KW-0175">Coiled coil</keyword>
<dbReference type="RefSeq" id="WP_027636597.1">
    <property type="nucleotide sequence ID" value="NZ_CANCWB010000003.1"/>
</dbReference>
<sequence length="567" mass="62060">MNKLKNIKIVHLIIILGLISIVGAMIIGIKGLNSISKMNESTNIMYEKQLLNVAKMGKLNADLGLLRQGVSKLIDRKYDESVISVIDSNIKNINDIITDYEKENLNDELKSYLENFKLEYNKYLSKVDEVKKLRKENLEVSADDVNEFNIIGTNMSKYADETVIYNEKAASDLNDLNKKEYNNTRTAFIFIIASILVITILIMIAIVSLVKSSITNLTRDLKQIAEGDFSVKMDTEGDNEFSIINKEISKTVDSISDILKTVKNNADNMNEQSISLLAVSEEVTASTKEVSTAINGVAEGSTSQAEELIDIVSIVTSFGETIQNIVSITNDVNKNTNEISVKAEGNNEQLGEVVQSVNNISNSFDDISNKITNLGSKINQINEITTIINGIAEQTNLLALNAAIEAARAGDMGKGFAVVAEEIRKLAEQSKESSEEINKLISIISSETNNVISTTSNVNDELSSQVSIIDNSIKAFKTIIVDIGDILPMINNVNNSIENISKDKDVIIGKIETASAVSEENSASSEEILASSQQMTVSAEDLSMSAQVLSDIALNMNNNVNKFILKD</sequence>
<keyword evidence="5" id="KW-0812">Transmembrane</keyword>
<evidence type="ECO:0000259" key="6">
    <source>
        <dbReference type="PROSITE" id="PS50111"/>
    </source>
</evidence>
<evidence type="ECO:0000313" key="9">
    <source>
        <dbReference type="Proteomes" id="UP000238081"/>
    </source>
</evidence>
<keyword evidence="1 3" id="KW-0807">Transducer</keyword>
<dbReference type="Gene3D" id="1.10.287.950">
    <property type="entry name" value="Methyl-accepting chemotaxis protein"/>
    <property type="match status" value="1"/>
</dbReference>